<dbReference type="PANTHER" id="PTHR23515">
    <property type="entry name" value="HIGH-AFFINITY NITRATE TRANSPORTER 2.3"/>
    <property type="match status" value="1"/>
</dbReference>
<feature type="transmembrane region" description="Helical" evidence="6">
    <location>
        <begin position="336"/>
        <end position="359"/>
    </location>
</feature>
<evidence type="ECO:0000256" key="1">
    <source>
        <dbReference type="ARBA" id="ARBA00004141"/>
    </source>
</evidence>
<dbReference type="InterPro" id="IPR036259">
    <property type="entry name" value="MFS_trans_sf"/>
</dbReference>
<proteinExistence type="inferred from homology"/>
<dbReference type="InterPro" id="IPR044772">
    <property type="entry name" value="NO3_transporter"/>
</dbReference>
<feature type="transmembrane region" description="Helical" evidence="6">
    <location>
        <begin position="196"/>
        <end position="216"/>
    </location>
</feature>
<evidence type="ECO:0000256" key="4">
    <source>
        <dbReference type="ARBA" id="ARBA00022989"/>
    </source>
</evidence>
<evidence type="ECO:0000256" key="2">
    <source>
        <dbReference type="ARBA" id="ARBA00008432"/>
    </source>
</evidence>
<dbReference type="Proteomes" id="UP001612741">
    <property type="component" value="Unassembled WGS sequence"/>
</dbReference>
<feature type="transmembrane region" description="Helical" evidence="6">
    <location>
        <begin position="154"/>
        <end position="175"/>
    </location>
</feature>
<evidence type="ECO:0000313" key="7">
    <source>
        <dbReference type="EMBL" id="MFI6498200.1"/>
    </source>
</evidence>
<accession>A0ABW7YRF9</accession>
<sequence>MIFSIFAMHLGFSIWTIWSVVAARMGTFTVDQLFWLVALPNLVGALARVPYSFAPARFGGRNWTVVSVLLLLIPTGALALAVSVPGTPFWVFLLIAAAAGLGGGNFASCMANIAYFYPAGRLGWALGVNAAGGNIGVSSVQLVVPVLIGGLGLAAAGLFWVPLILISAGCAWLFMDNLATARSSVRDQAKAARHPQTWIMAFLYIGTFGSFIGYSTAFPLLTKNAFPAVAWASFAFIGPLVGSLSRPWGGWLADRMGGARVTLWAFAVMALGVAGVWWSLYGRTFAGFIAAFVLLFVVSGIGNGSTYRMIPAIFRVKAAAGSCGGVKLRLAEGRRLSAAAVGIIGAVGALGGFFVNLAFGSSIAATGGPQAALVAFALFYGACAWVTWRCYLRPEWTRAEAGLTSAGV</sequence>
<protein>
    <submittedName>
        <fullName evidence="7">MFS transporter</fullName>
    </submittedName>
</protein>
<dbReference type="CDD" id="cd17341">
    <property type="entry name" value="MFS_NRT2_like"/>
    <property type="match status" value="1"/>
</dbReference>
<dbReference type="RefSeq" id="WP_397081457.1">
    <property type="nucleotide sequence ID" value="NZ_JBITGY010000003.1"/>
</dbReference>
<name>A0ABW7YRF9_9ACTN</name>
<gene>
    <name evidence="7" type="ORF">ACIBG2_12475</name>
</gene>
<feature type="transmembrane region" description="Helical" evidence="6">
    <location>
        <begin position="32"/>
        <end position="51"/>
    </location>
</feature>
<comment type="caution">
    <text evidence="7">The sequence shown here is derived from an EMBL/GenBank/DDBJ whole genome shotgun (WGS) entry which is preliminary data.</text>
</comment>
<feature type="transmembrane region" description="Helical" evidence="6">
    <location>
        <begin position="261"/>
        <end position="280"/>
    </location>
</feature>
<feature type="transmembrane region" description="Helical" evidence="6">
    <location>
        <begin position="286"/>
        <end position="307"/>
    </location>
</feature>
<comment type="subcellular location">
    <subcellularLocation>
        <location evidence="1">Membrane</location>
        <topology evidence="1">Multi-pass membrane protein</topology>
    </subcellularLocation>
</comment>
<keyword evidence="4 6" id="KW-1133">Transmembrane helix</keyword>
<dbReference type="InterPro" id="IPR011701">
    <property type="entry name" value="MFS"/>
</dbReference>
<dbReference type="SUPFAM" id="SSF103473">
    <property type="entry name" value="MFS general substrate transporter"/>
    <property type="match status" value="1"/>
</dbReference>
<dbReference type="Gene3D" id="1.20.1250.20">
    <property type="entry name" value="MFS general substrate transporter like domains"/>
    <property type="match status" value="1"/>
</dbReference>
<keyword evidence="8" id="KW-1185">Reference proteome</keyword>
<dbReference type="Pfam" id="PF07690">
    <property type="entry name" value="MFS_1"/>
    <property type="match status" value="1"/>
</dbReference>
<dbReference type="EMBL" id="JBITGY010000003">
    <property type="protein sequence ID" value="MFI6498200.1"/>
    <property type="molecule type" value="Genomic_DNA"/>
</dbReference>
<feature type="transmembrane region" description="Helical" evidence="6">
    <location>
        <begin position="90"/>
        <end position="117"/>
    </location>
</feature>
<organism evidence="7 8">
    <name type="scientific">Nonomuraea typhae</name>
    <dbReference type="NCBI Taxonomy" id="2603600"/>
    <lineage>
        <taxon>Bacteria</taxon>
        <taxon>Bacillati</taxon>
        <taxon>Actinomycetota</taxon>
        <taxon>Actinomycetes</taxon>
        <taxon>Streptosporangiales</taxon>
        <taxon>Streptosporangiaceae</taxon>
        <taxon>Nonomuraea</taxon>
    </lineage>
</organism>
<reference evidence="7 8" key="1">
    <citation type="submission" date="2024-10" db="EMBL/GenBank/DDBJ databases">
        <title>The Natural Products Discovery Center: Release of the First 8490 Sequenced Strains for Exploring Actinobacteria Biosynthetic Diversity.</title>
        <authorList>
            <person name="Kalkreuter E."/>
            <person name="Kautsar S.A."/>
            <person name="Yang D."/>
            <person name="Bader C.D."/>
            <person name="Teijaro C.N."/>
            <person name="Fluegel L."/>
            <person name="Davis C.M."/>
            <person name="Simpson J.R."/>
            <person name="Lauterbach L."/>
            <person name="Steele A.D."/>
            <person name="Gui C."/>
            <person name="Meng S."/>
            <person name="Li G."/>
            <person name="Viehrig K."/>
            <person name="Ye F."/>
            <person name="Su P."/>
            <person name="Kiefer A.F."/>
            <person name="Nichols A."/>
            <person name="Cepeda A.J."/>
            <person name="Yan W."/>
            <person name="Fan B."/>
            <person name="Jiang Y."/>
            <person name="Adhikari A."/>
            <person name="Zheng C.-J."/>
            <person name="Schuster L."/>
            <person name="Cowan T.M."/>
            <person name="Smanski M.J."/>
            <person name="Chevrette M.G."/>
            <person name="De Carvalho L.P.S."/>
            <person name="Shen B."/>
        </authorList>
    </citation>
    <scope>NUCLEOTIDE SEQUENCE [LARGE SCALE GENOMIC DNA]</scope>
    <source>
        <strain evidence="7 8">NPDC050545</strain>
    </source>
</reference>
<feature type="transmembrane region" description="Helical" evidence="6">
    <location>
        <begin position="371"/>
        <end position="388"/>
    </location>
</feature>
<evidence type="ECO:0000256" key="5">
    <source>
        <dbReference type="ARBA" id="ARBA00023136"/>
    </source>
</evidence>
<feature type="transmembrane region" description="Helical" evidence="6">
    <location>
        <begin position="63"/>
        <end position="84"/>
    </location>
</feature>
<feature type="transmembrane region" description="Helical" evidence="6">
    <location>
        <begin position="124"/>
        <end position="148"/>
    </location>
</feature>
<evidence type="ECO:0000256" key="6">
    <source>
        <dbReference type="SAM" id="Phobius"/>
    </source>
</evidence>
<keyword evidence="3 6" id="KW-0812">Transmembrane</keyword>
<evidence type="ECO:0000313" key="8">
    <source>
        <dbReference type="Proteomes" id="UP001612741"/>
    </source>
</evidence>
<keyword evidence="5 6" id="KW-0472">Membrane</keyword>
<evidence type="ECO:0000256" key="3">
    <source>
        <dbReference type="ARBA" id="ARBA00022692"/>
    </source>
</evidence>
<comment type="similarity">
    <text evidence="2">Belongs to the major facilitator superfamily. Nitrate/nitrite porter (TC 2.A.1.8) family.</text>
</comment>
<feature type="transmembrane region" description="Helical" evidence="6">
    <location>
        <begin position="228"/>
        <end position="249"/>
    </location>
</feature>